<evidence type="ECO:0000256" key="5">
    <source>
        <dbReference type="ARBA" id="ARBA00022485"/>
    </source>
</evidence>
<keyword evidence="10" id="KW-0411">Iron-sulfur</keyword>
<sequence>MNYAEIKEYDIANGPGVRMTLFVSGCRHHCKNCFNEIAWDFNYGNLFDETVEDALVEKLNSSVVRGLTLLGGEPLDPSNQPGVLKLLRKVKKQCPGKDIWCYTGYVWEKDVCGWMSEQCPETKEILSLIDVCVDGPFIEARKNISLQFRGSENQRLIDVSKTLQTGEVVLWTE</sequence>
<dbReference type="PROSITE" id="PS01087">
    <property type="entry name" value="RADICAL_ACTIVATING"/>
    <property type="match status" value="1"/>
</dbReference>
<dbReference type="SFLD" id="SFLDS00029">
    <property type="entry name" value="Radical_SAM"/>
    <property type="match status" value="1"/>
</dbReference>
<dbReference type="EMBL" id="JAJEQN010000003">
    <property type="protein sequence ID" value="MCC2220323.1"/>
    <property type="molecule type" value="Genomic_DNA"/>
</dbReference>
<evidence type="ECO:0000313" key="13">
    <source>
        <dbReference type="EMBL" id="MCC2220323.1"/>
    </source>
</evidence>
<keyword evidence="8 12" id="KW-0560">Oxidoreductase</keyword>
<dbReference type="GO" id="GO:0051539">
    <property type="term" value="F:4 iron, 4 sulfur cluster binding"/>
    <property type="evidence" value="ECO:0007669"/>
    <property type="project" value="UniProtKB-KW"/>
</dbReference>
<gene>
    <name evidence="13" type="primary">nrdG</name>
    <name evidence="13" type="ORF">LKD48_01500</name>
</gene>
<dbReference type="AlphaFoldDB" id="A0AAE3E162"/>
<evidence type="ECO:0000256" key="4">
    <source>
        <dbReference type="ARBA" id="ARBA00014281"/>
    </source>
</evidence>
<evidence type="ECO:0000256" key="9">
    <source>
        <dbReference type="ARBA" id="ARBA00023004"/>
    </source>
</evidence>
<keyword evidence="14" id="KW-1185">Reference proteome</keyword>
<accession>A0AAE3E162</accession>
<evidence type="ECO:0000256" key="1">
    <source>
        <dbReference type="ARBA" id="ARBA00001966"/>
    </source>
</evidence>
<dbReference type="RefSeq" id="WP_262537366.1">
    <property type="nucleotide sequence ID" value="NZ_JAJEQN010000003.1"/>
</dbReference>
<evidence type="ECO:0000256" key="8">
    <source>
        <dbReference type="ARBA" id="ARBA00023002"/>
    </source>
</evidence>
<name>A0AAE3E162_9FIRM</name>
<evidence type="ECO:0000256" key="12">
    <source>
        <dbReference type="PIRNR" id="PIRNR000368"/>
    </source>
</evidence>
<evidence type="ECO:0000256" key="6">
    <source>
        <dbReference type="ARBA" id="ARBA00022691"/>
    </source>
</evidence>
<dbReference type="InterPro" id="IPR034457">
    <property type="entry name" value="Organic_radical-activating"/>
</dbReference>
<organism evidence="13 14">
    <name type="scientific">Anthropogastromicrobium aceti</name>
    <dbReference type="NCBI Taxonomy" id="2981768"/>
    <lineage>
        <taxon>Bacteria</taxon>
        <taxon>Bacillati</taxon>
        <taxon>Bacillota</taxon>
        <taxon>Clostridia</taxon>
        <taxon>Lachnospirales</taxon>
        <taxon>Lachnospiraceae</taxon>
        <taxon>Anthropogastromicrobium</taxon>
    </lineage>
</organism>
<dbReference type="InterPro" id="IPR007197">
    <property type="entry name" value="rSAM"/>
</dbReference>
<evidence type="ECO:0000256" key="10">
    <source>
        <dbReference type="ARBA" id="ARBA00023014"/>
    </source>
</evidence>
<dbReference type="CDD" id="cd01335">
    <property type="entry name" value="Radical_SAM"/>
    <property type="match status" value="1"/>
</dbReference>
<protein>
    <recommendedName>
        <fullName evidence="4 12">Anaerobic ribonucleoside-triphosphate reductase-activating protein</fullName>
        <ecNumber evidence="12">1.97.1.-</ecNumber>
    </recommendedName>
</protein>
<evidence type="ECO:0000256" key="11">
    <source>
        <dbReference type="ARBA" id="ARBA00047365"/>
    </source>
</evidence>
<proteinExistence type="inferred from homology"/>
<dbReference type="InterPro" id="IPR013785">
    <property type="entry name" value="Aldolase_TIM"/>
</dbReference>
<dbReference type="GO" id="GO:0043365">
    <property type="term" value="F:[formate-C-acetyltransferase]-activating enzyme activity"/>
    <property type="evidence" value="ECO:0007669"/>
    <property type="project" value="InterPro"/>
</dbReference>
<comment type="function">
    <text evidence="2 12">Activation of anaerobic ribonucleoside-triphosphate reductase under anaerobic conditions by generation of an organic free radical, using S-adenosylmethionine and reduced flavodoxin as cosubstrates to produce 5'-deoxy-adenosine.</text>
</comment>
<keyword evidence="6" id="KW-0949">S-adenosyl-L-methionine</keyword>
<keyword evidence="7" id="KW-0479">Metal-binding</keyword>
<comment type="cofactor">
    <cofactor evidence="1">
        <name>[4Fe-4S] cluster</name>
        <dbReference type="ChEBI" id="CHEBI:49883"/>
    </cofactor>
</comment>
<dbReference type="PANTHER" id="PTHR30352:SF2">
    <property type="entry name" value="ANAEROBIC RIBONUCLEOSIDE-TRIPHOSPHATE REDUCTASE-ACTIVATING PROTEIN"/>
    <property type="match status" value="1"/>
</dbReference>
<comment type="similarity">
    <text evidence="3 12">Belongs to the organic radical-activating enzymes family.</text>
</comment>
<dbReference type="SFLD" id="SFLDF00299">
    <property type="entry name" value="anaerobic_ribonucleoside-triph"/>
    <property type="match status" value="1"/>
</dbReference>
<dbReference type="PANTHER" id="PTHR30352">
    <property type="entry name" value="PYRUVATE FORMATE-LYASE-ACTIVATING ENZYME"/>
    <property type="match status" value="1"/>
</dbReference>
<dbReference type="InterPro" id="IPR001989">
    <property type="entry name" value="Radical_activat_CS"/>
</dbReference>
<keyword evidence="5" id="KW-0004">4Fe-4S</keyword>
<evidence type="ECO:0000256" key="2">
    <source>
        <dbReference type="ARBA" id="ARBA00003852"/>
    </source>
</evidence>
<dbReference type="EC" id="1.97.1.-" evidence="12"/>
<dbReference type="SFLD" id="SFLDG01066">
    <property type="entry name" value="organic_radical-activating_enz"/>
    <property type="match status" value="1"/>
</dbReference>
<evidence type="ECO:0000256" key="3">
    <source>
        <dbReference type="ARBA" id="ARBA00009777"/>
    </source>
</evidence>
<evidence type="ECO:0000313" key="14">
    <source>
        <dbReference type="Proteomes" id="UP001198200"/>
    </source>
</evidence>
<dbReference type="GO" id="GO:0004748">
    <property type="term" value="F:ribonucleoside-diphosphate reductase activity, thioredoxin disulfide as acceptor"/>
    <property type="evidence" value="ECO:0007669"/>
    <property type="project" value="TreeGrafter"/>
</dbReference>
<dbReference type="NCBIfam" id="TIGR02491">
    <property type="entry name" value="NrdG"/>
    <property type="match status" value="1"/>
</dbReference>
<dbReference type="PIRSF" id="PIRSF000368">
    <property type="entry name" value="NrdG"/>
    <property type="match status" value="1"/>
</dbReference>
<dbReference type="InterPro" id="IPR058240">
    <property type="entry name" value="rSAM_sf"/>
</dbReference>
<keyword evidence="9" id="KW-0408">Iron</keyword>
<dbReference type="Pfam" id="PF13353">
    <property type="entry name" value="Fer4_12"/>
    <property type="match status" value="1"/>
</dbReference>
<comment type="catalytic activity">
    <reaction evidence="11">
        <text>glycyl-[protein] + reduced [flavodoxin] + S-adenosyl-L-methionine = glycin-2-yl radical-[protein] + semiquinone [flavodoxin] + 5'-deoxyadenosine + L-methionine + H(+)</text>
        <dbReference type="Rhea" id="RHEA:61976"/>
        <dbReference type="Rhea" id="RHEA-COMP:10622"/>
        <dbReference type="Rhea" id="RHEA-COMP:14480"/>
        <dbReference type="Rhea" id="RHEA-COMP:15993"/>
        <dbReference type="Rhea" id="RHEA-COMP:15994"/>
        <dbReference type="ChEBI" id="CHEBI:15378"/>
        <dbReference type="ChEBI" id="CHEBI:17319"/>
        <dbReference type="ChEBI" id="CHEBI:29947"/>
        <dbReference type="ChEBI" id="CHEBI:32722"/>
        <dbReference type="ChEBI" id="CHEBI:57618"/>
        <dbReference type="ChEBI" id="CHEBI:57844"/>
        <dbReference type="ChEBI" id="CHEBI:59789"/>
        <dbReference type="ChEBI" id="CHEBI:140311"/>
    </reaction>
</comment>
<dbReference type="GO" id="GO:0046872">
    <property type="term" value="F:metal ion binding"/>
    <property type="evidence" value="ECO:0007669"/>
    <property type="project" value="UniProtKB-KW"/>
</dbReference>
<dbReference type="SFLD" id="SFLDG01063">
    <property type="entry name" value="activating_enzymes__group_1"/>
    <property type="match status" value="1"/>
</dbReference>
<dbReference type="Gene3D" id="3.20.20.70">
    <property type="entry name" value="Aldolase class I"/>
    <property type="match status" value="1"/>
</dbReference>
<evidence type="ECO:0000256" key="7">
    <source>
        <dbReference type="ARBA" id="ARBA00022723"/>
    </source>
</evidence>
<dbReference type="InterPro" id="IPR012837">
    <property type="entry name" value="NrdG"/>
</dbReference>
<dbReference type="SUPFAM" id="SSF102114">
    <property type="entry name" value="Radical SAM enzymes"/>
    <property type="match status" value="1"/>
</dbReference>
<comment type="caution">
    <text evidence="13">The sequence shown here is derived from an EMBL/GenBank/DDBJ whole genome shotgun (WGS) entry which is preliminary data.</text>
</comment>
<reference evidence="13 14" key="1">
    <citation type="submission" date="2021-10" db="EMBL/GenBank/DDBJ databases">
        <title>Anaerobic single-cell dispensing facilitates the cultivation of human gut bacteria.</title>
        <authorList>
            <person name="Afrizal A."/>
        </authorList>
    </citation>
    <scope>NUCLEOTIDE SEQUENCE [LARGE SCALE GENOMIC DNA]</scope>
    <source>
        <strain evidence="13 14">CLA-AA-H224</strain>
    </source>
</reference>
<dbReference type="Proteomes" id="UP001198200">
    <property type="component" value="Unassembled WGS sequence"/>
</dbReference>